<gene>
    <name evidence="5" type="ORF">CFOL_v3_28362</name>
</gene>
<dbReference type="InterPro" id="IPR000048">
    <property type="entry name" value="IQ_motif_EF-hand-BS"/>
</dbReference>
<evidence type="ECO:0000313" key="6">
    <source>
        <dbReference type="Proteomes" id="UP000187406"/>
    </source>
</evidence>
<keyword evidence="6" id="KW-1185">Reference proteome</keyword>
<dbReference type="GO" id="GO:0005516">
    <property type="term" value="F:calmodulin binding"/>
    <property type="evidence" value="ECO:0007669"/>
    <property type="project" value="UniProtKB-KW"/>
</dbReference>
<evidence type="ECO:0000256" key="4">
    <source>
        <dbReference type="SAM" id="MobiDB-lite"/>
    </source>
</evidence>
<name>A0A1Q3CXE9_CEPFO</name>
<dbReference type="SMART" id="SM00015">
    <property type="entry name" value="IQ"/>
    <property type="match status" value="2"/>
</dbReference>
<feature type="compositionally biased region" description="Polar residues" evidence="4">
    <location>
        <begin position="314"/>
        <end position="335"/>
    </location>
</feature>
<dbReference type="PANTHER" id="PTHR32295:SF126">
    <property type="entry name" value="PROTEIN IQ-DOMAIN 8"/>
    <property type="match status" value="1"/>
</dbReference>
<evidence type="ECO:0000256" key="1">
    <source>
        <dbReference type="ARBA" id="ARBA00022860"/>
    </source>
</evidence>
<reference evidence="6" key="1">
    <citation type="submission" date="2016-04" db="EMBL/GenBank/DDBJ databases">
        <title>Cephalotus genome sequencing.</title>
        <authorList>
            <person name="Fukushima K."/>
            <person name="Hasebe M."/>
            <person name="Fang X."/>
        </authorList>
    </citation>
    <scope>NUCLEOTIDE SEQUENCE [LARGE SCALE GENOMIC DNA]</scope>
    <source>
        <strain evidence="6">cv. St1</strain>
    </source>
</reference>
<evidence type="ECO:0000256" key="2">
    <source>
        <dbReference type="ARBA" id="ARBA00024341"/>
    </source>
</evidence>
<dbReference type="SUPFAM" id="SSF52540">
    <property type="entry name" value="P-loop containing nucleoside triphosphate hydrolases"/>
    <property type="match status" value="1"/>
</dbReference>
<dbReference type="PANTHER" id="PTHR32295">
    <property type="entry name" value="IQ-DOMAIN 5-RELATED"/>
    <property type="match status" value="1"/>
</dbReference>
<dbReference type="EMBL" id="BDDD01003405">
    <property type="protein sequence ID" value="GAV84920.1"/>
    <property type="molecule type" value="Genomic_DNA"/>
</dbReference>
<accession>A0A1Q3CXE9</accession>
<protein>
    <submittedName>
        <fullName evidence="5">IQ domain-containing protein</fullName>
    </submittedName>
</protein>
<dbReference type="PROSITE" id="PS50096">
    <property type="entry name" value="IQ"/>
    <property type="match status" value="2"/>
</dbReference>
<feature type="region of interest" description="Disordered" evidence="4">
    <location>
        <begin position="271"/>
        <end position="292"/>
    </location>
</feature>
<evidence type="ECO:0000313" key="5">
    <source>
        <dbReference type="EMBL" id="GAV84920.1"/>
    </source>
</evidence>
<dbReference type="FunCoup" id="A0A1Q3CXE9">
    <property type="interactions" value="89"/>
</dbReference>
<dbReference type="Gene3D" id="1.20.5.190">
    <property type="match status" value="1"/>
</dbReference>
<comment type="caution">
    <text evidence="5">The sequence shown here is derived from an EMBL/GenBank/DDBJ whole genome shotgun (WGS) entry which is preliminary data.</text>
</comment>
<dbReference type="OrthoDB" id="671489at2759"/>
<dbReference type="Pfam" id="PF00612">
    <property type="entry name" value="IQ"/>
    <property type="match status" value="2"/>
</dbReference>
<dbReference type="Proteomes" id="UP000187406">
    <property type="component" value="Unassembled WGS sequence"/>
</dbReference>
<feature type="region of interest" description="Disordered" evidence="4">
    <location>
        <begin position="226"/>
        <end position="248"/>
    </location>
</feature>
<keyword evidence="1" id="KW-0112">Calmodulin-binding</keyword>
<dbReference type="InParanoid" id="A0A1Q3CXE9"/>
<evidence type="ECO:0000256" key="3">
    <source>
        <dbReference type="ARBA" id="ARBA00045534"/>
    </source>
</evidence>
<dbReference type="AlphaFoldDB" id="A0A1Q3CXE9"/>
<comment type="similarity">
    <text evidence="2">Belongs to the IQD family.</text>
</comment>
<feature type="compositionally biased region" description="Low complexity" evidence="4">
    <location>
        <begin position="342"/>
        <end position="355"/>
    </location>
</feature>
<feature type="region of interest" description="Disordered" evidence="4">
    <location>
        <begin position="314"/>
        <end position="357"/>
    </location>
</feature>
<dbReference type="InterPro" id="IPR027417">
    <property type="entry name" value="P-loop_NTPase"/>
</dbReference>
<organism evidence="5 6">
    <name type="scientific">Cephalotus follicularis</name>
    <name type="common">Albany pitcher plant</name>
    <dbReference type="NCBI Taxonomy" id="3775"/>
    <lineage>
        <taxon>Eukaryota</taxon>
        <taxon>Viridiplantae</taxon>
        <taxon>Streptophyta</taxon>
        <taxon>Embryophyta</taxon>
        <taxon>Tracheophyta</taxon>
        <taxon>Spermatophyta</taxon>
        <taxon>Magnoliopsida</taxon>
        <taxon>eudicotyledons</taxon>
        <taxon>Gunneridae</taxon>
        <taxon>Pentapetalae</taxon>
        <taxon>rosids</taxon>
        <taxon>fabids</taxon>
        <taxon>Oxalidales</taxon>
        <taxon>Cephalotaceae</taxon>
        <taxon>Cephalotus</taxon>
    </lineage>
</organism>
<sequence length="445" mass="49866">MGGSGKWLKSLIGHKKPLTNDQDKMGDKTKKRWSLWRSASEGCASSSSNVLRGHVAASEASDYSSFMVDDDFIAAMATVVRAPHKDFLVVKQEWAAIRIQTAFRGLLARRALRALKAVVRLQALFRGRKVRKQAAVTLRCMQALVRVQERMRSRNVIISSSEGQAVQQFLDEYCNEDEPTKPVQHKWCDCPGTVDEVRAKLQMRQEGAMKRERAIAYFLSHQQQSRSCVSPNPSKSKATSSLKNKKLDNSNPDWSWLDGWMAVKSWESRPMEKLNSNPSEMTTPYPRKSDDHIVGYHSYASQNDSVKVRRNNVTTKVSARPPITTSPCSAPSSESQNDEKSTSTLSTSISPIPVSGNTLIVESEDSSNRKPSYMSLTESTKAKLKSCRDFSHDKQRHLMEDFQSHKKLVSLSSGDTRSSAGSDPSVLCKDLYPPIPLGRHDWVRN</sequence>
<comment type="function">
    <text evidence="3">May be involved in cooperative interactions with calmodulins or calmodulin-like proteins. Recruits calmodulin proteins to microtubules, thus being a potential scaffold in cellular signaling and trafficking. May associate with nucleic acids and regulate gene expression at the transcriptional or post-transcriptional level.</text>
</comment>
<feature type="compositionally biased region" description="Polar residues" evidence="4">
    <location>
        <begin position="226"/>
        <end position="242"/>
    </location>
</feature>
<dbReference type="STRING" id="3775.A0A1Q3CXE9"/>
<proteinExistence type="inferred from homology"/>